<dbReference type="RefSeq" id="WP_300953136.1">
    <property type="nucleotide sequence ID" value="NZ_JAUHJQ010000005.1"/>
</dbReference>
<evidence type="ECO:0000256" key="4">
    <source>
        <dbReference type="ARBA" id="ARBA00003889"/>
    </source>
</evidence>
<keyword evidence="18" id="KW-0548">Nucleotidyltransferase</keyword>
<dbReference type="EC" id="2.7.1.156" evidence="8"/>
<dbReference type="Gene3D" id="3.40.50.300">
    <property type="entry name" value="P-loop containing nucleotide triphosphate hydrolases"/>
    <property type="match status" value="1"/>
</dbReference>
<evidence type="ECO:0000256" key="7">
    <source>
        <dbReference type="ARBA" id="ARBA00007490"/>
    </source>
</evidence>
<proteinExistence type="inferred from homology"/>
<evidence type="ECO:0000256" key="6">
    <source>
        <dbReference type="ARBA" id="ARBA00005159"/>
    </source>
</evidence>
<dbReference type="CDD" id="cd00544">
    <property type="entry name" value="CobU"/>
    <property type="match status" value="1"/>
</dbReference>
<keyword evidence="14" id="KW-0067">ATP-binding</keyword>
<keyword evidence="11 18" id="KW-0808">Transferase</keyword>
<comment type="catalytic activity">
    <reaction evidence="3">
        <text>adenosylcob(III)inamide + GTP = adenosylcob(III)inamide phosphate + GDP + H(+)</text>
        <dbReference type="Rhea" id="RHEA:15765"/>
        <dbReference type="ChEBI" id="CHEBI:2480"/>
        <dbReference type="ChEBI" id="CHEBI:15378"/>
        <dbReference type="ChEBI" id="CHEBI:37565"/>
        <dbReference type="ChEBI" id="CHEBI:58189"/>
        <dbReference type="ChEBI" id="CHEBI:58502"/>
        <dbReference type="EC" id="2.7.1.156"/>
    </reaction>
</comment>
<evidence type="ECO:0000256" key="1">
    <source>
        <dbReference type="ARBA" id="ARBA00000312"/>
    </source>
</evidence>
<evidence type="ECO:0000256" key="14">
    <source>
        <dbReference type="ARBA" id="ARBA00022840"/>
    </source>
</evidence>
<dbReference type="Proteomes" id="UP001168620">
    <property type="component" value="Unassembled WGS sequence"/>
</dbReference>
<sequence length="183" mass="18965">MLGSAKVLVTGGVRSGKSTHAERLLAGESSVAYVAPGPVPSADDADWAARVAAHRARRPASWTTHETRDLAAVLSSADGAVLVDCLGTWLTAVVDAGALWEAPADEVHGAVLAELEPVVLALGVARRPVVLVTNEVGLGVVPAHRSGRLFRDLLGTTNQRLGAACDEVHLVVAGRVLRLPDPL</sequence>
<evidence type="ECO:0000256" key="5">
    <source>
        <dbReference type="ARBA" id="ARBA00004692"/>
    </source>
</evidence>
<dbReference type="PIRSF" id="PIRSF006135">
    <property type="entry name" value="CobU"/>
    <property type="match status" value="1"/>
</dbReference>
<dbReference type="GO" id="GO:0008820">
    <property type="term" value="F:cobinamide phosphate guanylyltransferase activity"/>
    <property type="evidence" value="ECO:0007669"/>
    <property type="project" value="UniProtKB-EC"/>
</dbReference>
<evidence type="ECO:0000256" key="12">
    <source>
        <dbReference type="ARBA" id="ARBA00022741"/>
    </source>
</evidence>
<evidence type="ECO:0000313" key="18">
    <source>
        <dbReference type="EMBL" id="MDN4174038.1"/>
    </source>
</evidence>
<evidence type="ECO:0000256" key="17">
    <source>
        <dbReference type="ARBA" id="ARBA00030571"/>
    </source>
</evidence>
<gene>
    <name evidence="18" type="ORF">QWY28_13840</name>
</gene>
<comment type="catalytic activity">
    <reaction evidence="2">
        <text>adenosylcob(III)inamide phosphate + GTP + H(+) = adenosylcob(III)inamide-GDP + diphosphate</text>
        <dbReference type="Rhea" id="RHEA:22712"/>
        <dbReference type="ChEBI" id="CHEBI:15378"/>
        <dbReference type="ChEBI" id="CHEBI:33019"/>
        <dbReference type="ChEBI" id="CHEBI:37565"/>
        <dbReference type="ChEBI" id="CHEBI:58502"/>
        <dbReference type="ChEBI" id="CHEBI:60487"/>
        <dbReference type="EC" id="2.7.7.62"/>
    </reaction>
</comment>
<dbReference type="InterPro" id="IPR027417">
    <property type="entry name" value="P-loop_NTPase"/>
</dbReference>
<dbReference type="PANTHER" id="PTHR34848">
    <property type="match status" value="1"/>
</dbReference>
<evidence type="ECO:0000256" key="13">
    <source>
        <dbReference type="ARBA" id="ARBA00022777"/>
    </source>
</evidence>
<dbReference type="SUPFAM" id="SSF52540">
    <property type="entry name" value="P-loop containing nucleoside triphosphate hydrolases"/>
    <property type="match status" value="1"/>
</dbReference>
<evidence type="ECO:0000256" key="11">
    <source>
        <dbReference type="ARBA" id="ARBA00022679"/>
    </source>
</evidence>
<dbReference type="GO" id="GO:0043752">
    <property type="term" value="F:adenosylcobinamide kinase activity"/>
    <property type="evidence" value="ECO:0007669"/>
    <property type="project" value="UniProtKB-EC"/>
</dbReference>
<keyword evidence="13 18" id="KW-0418">Kinase</keyword>
<comment type="similarity">
    <text evidence="7">Belongs to the CobU/CobP family.</text>
</comment>
<reference evidence="18" key="1">
    <citation type="submission" date="2023-06" db="EMBL/GenBank/DDBJ databases">
        <title>Draft genome sequence of Nocardioides sp. SOB77.</title>
        <authorList>
            <person name="Zhang G."/>
        </authorList>
    </citation>
    <scope>NUCLEOTIDE SEQUENCE</scope>
    <source>
        <strain evidence="18">SOB77</strain>
    </source>
</reference>
<dbReference type="EMBL" id="JAUHJQ010000005">
    <property type="protein sequence ID" value="MDN4174038.1"/>
    <property type="molecule type" value="Genomic_DNA"/>
</dbReference>
<comment type="catalytic activity">
    <reaction evidence="1">
        <text>adenosylcob(III)inamide + ATP = adenosylcob(III)inamide phosphate + ADP + H(+)</text>
        <dbReference type="Rhea" id="RHEA:15769"/>
        <dbReference type="ChEBI" id="CHEBI:2480"/>
        <dbReference type="ChEBI" id="CHEBI:15378"/>
        <dbReference type="ChEBI" id="CHEBI:30616"/>
        <dbReference type="ChEBI" id="CHEBI:58502"/>
        <dbReference type="ChEBI" id="CHEBI:456216"/>
        <dbReference type="EC" id="2.7.1.156"/>
    </reaction>
</comment>
<name>A0ABT8FH72_9ACTN</name>
<evidence type="ECO:0000256" key="15">
    <source>
        <dbReference type="ARBA" id="ARBA00023134"/>
    </source>
</evidence>
<dbReference type="PANTHER" id="PTHR34848:SF1">
    <property type="entry name" value="BIFUNCTIONAL ADENOSYLCOBALAMIN BIOSYNTHESIS PROTEIN COBU"/>
    <property type="match status" value="1"/>
</dbReference>
<keyword evidence="10" id="KW-0169">Cobalamin biosynthesis</keyword>
<evidence type="ECO:0000256" key="10">
    <source>
        <dbReference type="ARBA" id="ARBA00022573"/>
    </source>
</evidence>
<dbReference type="EC" id="2.7.7.62" evidence="9"/>
<evidence type="ECO:0000256" key="8">
    <source>
        <dbReference type="ARBA" id="ARBA00012016"/>
    </source>
</evidence>
<evidence type="ECO:0000256" key="3">
    <source>
        <dbReference type="ARBA" id="ARBA00001522"/>
    </source>
</evidence>
<protein>
    <recommendedName>
        <fullName evidence="16">Adenosylcobinamide kinase</fullName>
        <ecNumber evidence="8">2.7.1.156</ecNumber>
        <ecNumber evidence="9">2.7.7.62</ecNumber>
    </recommendedName>
    <alternativeName>
        <fullName evidence="17">Adenosylcobinamide-phosphate guanylyltransferase</fullName>
    </alternativeName>
</protein>
<organism evidence="18 19">
    <name type="scientific">Nocardioides oceani</name>
    <dbReference type="NCBI Taxonomy" id="3058369"/>
    <lineage>
        <taxon>Bacteria</taxon>
        <taxon>Bacillati</taxon>
        <taxon>Actinomycetota</taxon>
        <taxon>Actinomycetes</taxon>
        <taxon>Propionibacteriales</taxon>
        <taxon>Nocardioidaceae</taxon>
        <taxon>Nocardioides</taxon>
    </lineage>
</organism>
<comment type="function">
    <text evidence="4">Catalyzes ATP-dependent phosphorylation of adenosylcobinamide and addition of GMP to adenosylcobinamide phosphate.</text>
</comment>
<evidence type="ECO:0000256" key="16">
    <source>
        <dbReference type="ARBA" id="ARBA00029570"/>
    </source>
</evidence>
<comment type="pathway">
    <text evidence="5">Cofactor biosynthesis; adenosylcobalamin biosynthesis; adenosylcobalamin from cob(II)yrinate a,c-diamide: step 6/7.</text>
</comment>
<evidence type="ECO:0000313" key="19">
    <source>
        <dbReference type="Proteomes" id="UP001168620"/>
    </source>
</evidence>
<keyword evidence="19" id="KW-1185">Reference proteome</keyword>
<dbReference type="InterPro" id="IPR003203">
    <property type="entry name" value="CobU/CobP"/>
</dbReference>
<comment type="caution">
    <text evidence="18">The sequence shown here is derived from an EMBL/GenBank/DDBJ whole genome shotgun (WGS) entry which is preliminary data.</text>
</comment>
<dbReference type="Pfam" id="PF02283">
    <property type="entry name" value="CobU"/>
    <property type="match status" value="1"/>
</dbReference>
<keyword evidence="12" id="KW-0547">Nucleotide-binding</keyword>
<evidence type="ECO:0000256" key="2">
    <source>
        <dbReference type="ARBA" id="ARBA00000711"/>
    </source>
</evidence>
<evidence type="ECO:0000256" key="9">
    <source>
        <dbReference type="ARBA" id="ARBA00012523"/>
    </source>
</evidence>
<comment type="pathway">
    <text evidence="6">Cofactor biosynthesis; adenosylcobalamin biosynthesis; adenosylcobalamin from cob(II)yrinate a,c-diamide: step 5/7.</text>
</comment>
<keyword evidence="15" id="KW-0342">GTP-binding</keyword>
<accession>A0ABT8FH72</accession>